<dbReference type="Proteomes" id="UP001189429">
    <property type="component" value="Unassembled WGS sequence"/>
</dbReference>
<gene>
    <name evidence="3" type="ORF">PCOR1329_LOCUS71047</name>
</gene>
<feature type="compositionally biased region" description="Basic residues" evidence="1">
    <location>
        <begin position="344"/>
        <end position="370"/>
    </location>
</feature>
<dbReference type="EMBL" id="CAUYUJ010019409">
    <property type="protein sequence ID" value="CAK0890975.1"/>
    <property type="molecule type" value="Genomic_DNA"/>
</dbReference>
<protein>
    <recommendedName>
        <fullName evidence="2">ATPase AAA-type core domain-containing protein</fullName>
    </recommendedName>
</protein>
<evidence type="ECO:0000313" key="3">
    <source>
        <dbReference type="EMBL" id="CAK0890975.1"/>
    </source>
</evidence>
<dbReference type="InterPro" id="IPR003959">
    <property type="entry name" value="ATPase_AAA_core"/>
</dbReference>
<feature type="region of interest" description="Disordered" evidence="1">
    <location>
        <begin position="320"/>
        <end position="472"/>
    </location>
</feature>
<comment type="caution">
    <text evidence="3">The sequence shown here is derived from an EMBL/GenBank/DDBJ whole genome shotgun (WGS) entry which is preliminary data.</text>
</comment>
<proteinExistence type="predicted"/>
<dbReference type="Gene3D" id="3.40.50.300">
    <property type="entry name" value="P-loop containing nucleotide triphosphate hydrolases"/>
    <property type="match status" value="1"/>
</dbReference>
<evidence type="ECO:0000256" key="1">
    <source>
        <dbReference type="SAM" id="MobiDB-lite"/>
    </source>
</evidence>
<feature type="compositionally biased region" description="Low complexity" evidence="1">
    <location>
        <begin position="439"/>
        <end position="452"/>
    </location>
</feature>
<keyword evidence="4" id="KW-1185">Reference proteome</keyword>
<feature type="compositionally biased region" description="Gly residues" evidence="1">
    <location>
        <begin position="424"/>
        <end position="434"/>
    </location>
</feature>
<evidence type="ECO:0000313" key="4">
    <source>
        <dbReference type="Proteomes" id="UP001189429"/>
    </source>
</evidence>
<evidence type="ECO:0000259" key="2">
    <source>
        <dbReference type="Pfam" id="PF00004"/>
    </source>
</evidence>
<organism evidence="3 4">
    <name type="scientific">Prorocentrum cordatum</name>
    <dbReference type="NCBI Taxonomy" id="2364126"/>
    <lineage>
        <taxon>Eukaryota</taxon>
        <taxon>Sar</taxon>
        <taxon>Alveolata</taxon>
        <taxon>Dinophyceae</taxon>
        <taxon>Prorocentrales</taxon>
        <taxon>Prorocentraceae</taxon>
        <taxon>Prorocentrum</taxon>
    </lineage>
</organism>
<feature type="compositionally biased region" description="Basic residues" evidence="1">
    <location>
        <begin position="409"/>
        <end position="419"/>
    </location>
</feature>
<name>A0ABN9WZ59_9DINO</name>
<dbReference type="InterPro" id="IPR027417">
    <property type="entry name" value="P-loop_NTPase"/>
</dbReference>
<feature type="domain" description="ATPase AAA-type core" evidence="2">
    <location>
        <begin position="244"/>
        <end position="320"/>
    </location>
</feature>
<accession>A0ABN9WZ59</accession>
<feature type="compositionally biased region" description="Basic residues" evidence="1">
    <location>
        <begin position="324"/>
        <end position="337"/>
    </location>
</feature>
<sequence>MGLVQALPPLAAGAPPGIDAAVATCLGLLDAPGLAAGGRRGAARVLCEGAPRAGSMPAFLGSLRGALGAASSGDVAHLPLGELIWELPEHGPAGGRTLRRLLAGFVESALAASSSSRLLVLWALDGPFPGSASAWLRDACGPLRSLPASCALLGLCASRARVPAALRELFDGGDRAAPEASQDLGLGPPPAAAAAVAGDEGERGSPPVVIGAGAALGDLRANVLNYYQHPGVFKAMGVAWPPRVLLHGPPGSGKTLVLQWLCAQVPARVRSTWLRPGEVWSRYLGESEERLRAAFAAAAEGAAAAGALLLLEGIDELVPGPSVPRRRRARRLPRPPRGHPAGLPRRHRRPRRGGWGPRARRGGHLARGRRGPGSAHHSAGPHGPLDPPRAPGGAGAAPAAETLRGRGGPGRRGRGRRPAPRPGPGGAGRAGGAHRGVQRRGAAAGRHQGVGRPASRKQAAALAVPSSDEEGL</sequence>
<dbReference type="Pfam" id="PF00004">
    <property type="entry name" value="AAA"/>
    <property type="match status" value="1"/>
</dbReference>
<feature type="region of interest" description="Disordered" evidence="1">
    <location>
        <begin position="177"/>
        <end position="200"/>
    </location>
</feature>
<reference evidence="3" key="1">
    <citation type="submission" date="2023-10" db="EMBL/GenBank/DDBJ databases">
        <authorList>
            <person name="Chen Y."/>
            <person name="Shah S."/>
            <person name="Dougan E. K."/>
            <person name="Thang M."/>
            <person name="Chan C."/>
        </authorList>
    </citation>
    <scope>NUCLEOTIDE SEQUENCE [LARGE SCALE GENOMIC DNA]</scope>
</reference>
<dbReference type="SUPFAM" id="SSF52540">
    <property type="entry name" value="P-loop containing nucleoside triphosphate hydrolases"/>
    <property type="match status" value="1"/>
</dbReference>